<dbReference type="RefSeq" id="WP_182672341.1">
    <property type="nucleotide sequence ID" value="NZ_JAUYVT010000002.1"/>
</dbReference>
<reference evidence="1" key="1">
    <citation type="submission" date="2023-07" db="EMBL/GenBank/DDBJ databases">
        <title>Genome content predicts the carbon catabolic preferences of heterotrophic bacteria.</title>
        <authorList>
            <person name="Gralka M."/>
        </authorList>
    </citation>
    <scope>NUCLEOTIDE SEQUENCE</scope>
    <source>
        <strain evidence="1">4G09</strain>
    </source>
</reference>
<name>A0ABT9FAF2_9GAMM</name>
<dbReference type="EMBL" id="JAUYVT010000002">
    <property type="protein sequence ID" value="MDP2563757.1"/>
    <property type="molecule type" value="Genomic_DNA"/>
</dbReference>
<evidence type="ECO:0000313" key="1">
    <source>
        <dbReference type="EMBL" id="MDP2563757.1"/>
    </source>
</evidence>
<comment type="caution">
    <text evidence="1">The sequence shown here is derived from an EMBL/GenBank/DDBJ whole genome shotgun (WGS) entry which is preliminary data.</text>
</comment>
<accession>A0ABT9FAF2</accession>
<protein>
    <submittedName>
        <fullName evidence="1">Uncharacterized protein</fullName>
    </submittedName>
</protein>
<dbReference type="Proteomes" id="UP001177212">
    <property type="component" value="Unassembled WGS sequence"/>
</dbReference>
<gene>
    <name evidence="1" type="ORF">Q8W34_03890</name>
</gene>
<keyword evidence="2" id="KW-1185">Reference proteome</keyword>
<sequence>MFKSEFHKQFLSLFGYDYAKGAKELGVSERQVRRYIKAGKASLPVEKLTAIIYRGYLPATGAWADCKISVDDHTMSTPWGKVNPSDVQLVQRYKWSARKSESMYKILKENHKTQDVYLSNLQDQLLAIIGEIAHRTGS</sequence>
<proteinExistence type="predicted"/>
<evidence type="ECO:0000313" key="2">
    <source>
        <dbReference type="Proteomes" id="UP001177212"/>
    </source>
</evidence>
<organism evidence="1 2">
    <name type="scientific">Pseudoalteromonas marina</name>
    <dbReference type="NCBI Taxonomy" id="267375"/>
    <lineage>
        <taxon>Bacteria</taxon>
        <taxon>Pseudomonadati</taxon>
        <taxon>Pseudomonadota</taxon>
        <taxon>Gammaproteobacteria</taxon>
        <taxon>Alteromonadales</taxon>
        <taxon>Pseudoalteromonadaceae</taxon>
        <taxon>Pseudoalteromonas</taxon>
    </lineage>
</organism>